<feature type="transmembrane region" description="Helical" evidence="8">
    <location>
        <begin position="154"/>
        <end position="179"/>
    </location>
</feature>
<dbReference type="RefSeq" id="WP_100687525.1">
    <property type="nucleotide sequence ID" value="NZ_JBHTBD010000002.1"/>
</dbReference>
<evidence type="ECO:0000256" key="3">
    <source>
        <dbReference type="ARBA" id="ARBA00022519"/>
    </source>
</evidence>
<keyword evidence="11" id="KW-1185">Reference proteome</keyword>
<dbReference type="Pfam" id="PF06808">
    <property type="entry name" value="DctM"/>
    <property type="match status" value="1"/>
</dbReference>
<feature type="domain" description="TRAP C4-dicarboxylate transport system permease DctM subunit" evidence="9">
    <location>
        <begin position="12"/>
        <end position="442"/>
    </location>
</feature>
<keyword evidence="4 8" id="KW-0812">Transmembrane</keyword>
<comment type="caution">
    <text evidence="10">The sequence shown here is derived from an EMBL/GenBank/DDBJ whole genome shotgun (WGS) entry which is preliminary data.</text>
</comment>
<evidence type="ECO:0000256" key="2">
    <source>
        <dbReference type="ARBA" id="ARBA00022475"/>
    </source>
</evidence>
<protein>
    <submittedName>
        <fullName evidence="10">TRAP transporter large permease subunit</fullName>
    </submittedName>
</protein>
<dbReference type="Proteomes" id="UP001596506">
    <property type="component" value="Unassembled WGS sequence"/>
</dbReference>
<keyword evidence="7" id="KW-0813">Transport</keyword>
<gene>
    <name evidence="10" type="ORF">ACFQQA_07915</name>
</gene>
<feature type="transmembrane region" description="Helical" evidence="8">
    <location>
        <begin position="384"/>
        <end position="407"/>
    </location>
</feature>
<dbReference type="EMBL" id="JBHTBD010000002">
    <property type="protein sequence ID" value="MFC7294646.1"/>
    <property type="molecule type" value="Genomic_DNA"/>
</dbReference>
<accession>A0ABW2IUT9</accession>
<feature type="transmembrane region" description="Helical" evidence="8">
    <location>
        <begin position="33"/>
        <end position="54"/>
    </location>
</feature>
<feature type="transmembrane region" description="Helical" evidence="8">
    <location>
        <begin position="302"/>
        <end position="322"/>
    </location>
</feature>
<feature type="transmembrane region" description="Helical" evidence="8">
    <location>
        <begin position="233"/>
        <end position="251"/>
    </location>
</feature>
<evidence type="ECO:0000313" key="10">
    <source>
        <dbReference type="EMBL" id="MFC7294646.1"/>
    </source>
</evidence>
<keyword evidence="5 8" id="KW-1133">Transmembrane helix</keyword>
<feature type="transmembrane region" description="Helical" evidence="8">
    <location>
        <begin position="419"/>
        <end position="441"/>
    </location>
</feature>
<feature type="transmembrane region" description="Helical" evidence="8">
    <location>
        <begin position="66"/>
        <end position="88"/>
    </location>
</feature>
<dbReference type="PANTHER" id="PTHR33362:SF7">
    <property type="entry name" value="SLL1103 PROTEIN"/>
    <property type="match status" value="1"/>
</dbReference>
<keyword evidence="3 7" id="KW-0997">Cell inner membrane</keyword>
<feature type="transmembrane region" description="Helical" evidence="8">
    <location>
        <begin position="361"/>
        <end position="378"/>
    </location>
</feature>
<keyword evidence="2" id="KW-1003">Cell membrane</keyword>
<dbReference type="InterPro" id="IPR004681">
    <property type="entry name" value="TRAP_DctM"/>
</dbReference>
<reference evidence="11" key="1">
    <citation type="journal article" date="2019" name="Int. J. Syst. Evol. Microbiol.">
        <title>The Global Catalogue of Microorganisms (GCM) 10K type strain sequencing project: providing services to taxonomists for standard genome sequencing and annotation.</title>
        <authorList>
            <consortium name="The Broad Institute Genomics Platform"/>
            <consortium name="The Broad Institute Genome Sequencing Center for Infectious Disease"/>
            <person name="Wu L."/>
            <person name="Ma J."/>
        </authorList>
    </citation>
    <scope>NUCLEOTIDE SEQUENCE [LARGE SCALE GENOMIC DNA]</scope>
    <source>
        <strain evidence="11">CCUG 60559</strain>
    </source>
</reference>
<evidence type="ECO:0000256" key="4">
    <source>
        <dbReference type="ARBA" id="ARBA00022692"/>
    </source>
</evidence>
<organism evidence="10 11">
    <name type="scientific">Marinobacter aromaticivorans</name>
    <dbReference type="NCBI Taxonomy" id="1494078"/>
    <lineage>
        <taxon>Bacteria</taxon>
        <taxon>Pseudomonadati</taxon>
        <taxon>Pseudomonadota</taxon>
        <taxon>Gammaproteobacteria</taxon>
        <taxon>Pseudomonadales</taxon>
        <taxon>Marinobacteraceae</taxon>
        <taxon>Marinobacter</taxon>
    </lineage>
</organism>
<dbReference type="PANTHER" id="PTHR33362">
    <property type="entry name" value="SIALIC ACID TRAP TRANSPORTER PERMEASE PROTEIN SIAT-RELATED"/>
    <property type="match status" value="1"/>
</dbReference>
<evidence type="ECO:0000259" key="9">
    <source>
        <dbReference type="Pfam" id="PF06808"/>
    </source>
</evidence>
<sequence length="456" mass="48714">MGIEAILVIAMFASFMVLLLLGFPVAWSLAGIGLVFGIVGHVMVEYLDFPLWFTWQGTIGVLDARIYGIVANELMVALPMFIFMGIMLDRSGIAEKLMHSLVRVLGGLRGGYAITVVLVGVLLAASTGIVGASVVLLGMLSLGPMMQANYNKSLAVGTACSVGTLGILVPPSIMLVLMADRLGTSDASVGKLFMGALIPGVMLAMLYILYIIIASYIKKDLAPAPKNRPPLGARAWFGVFWAILPPMALIISVLGSIFFGIATTTEASAVGAGGALLMAFLSRRLDMETLKESLYQTSRTSAFIFGIFIGATVFASVLRGLGGDEVIEGAITGLPFGTTGVLLTVLLITFLLGFFLDWVEITLIVLPLVAPVLFKMGVEPVWFAIMFAMCLQTSFLTPPVGFSLFYIKGVCPPGITTRHIYLGVLPFITLQLLALALVFWFEPLATWLPHEVYGGP</sequence>
<comment type="function">
    <text evidence="7">Part of the tripartite ATP-independent periplasmic (TRAP) transport system.</text>
</comment>
<proteinExistence type="predicted"/>
<feature type="transmembrane region" description="Helical" evidence="8">
    <location>
        <begin position="112"/>
        <end position="142"/>
    </location>
</feature>
<evidence type="ECO:0000256" key="5">
    <source>
        <dbReference type="ARBA" id="ARBA00022989"/>
    </source>
</evidence>
<keyword evidence="6 8" id="KW-0472">Membrane</keyword>
<feature type="transmembrane region" description="Helical" evidence="8">
    <location>
        <begin position="334"/>
        <end position="354"/>
    </location>
</feature>
<dbReference type="InterPro" id="IPR010656">
    <property type="entry name" value="DctM"/>
</dbReference>
<comment type="subcellular location">
    <subcellularLocation>
        <location evidence="1 7">Cell inner membrane</location>
        <topology evidence="1 7">Multi-pass membrane protein</topology>
    </subcellularLocation>
</comment>
<evidence type="ECO:0000256" key="6">
    <source>
        <dbReference type="ARBA" id="ARBA00023136"/>
    </source>
</evidence>
<feature type="transmembrane region" description="Helical" evidence="8">
    <location>
        <begin position="7"/>
        <end position="27"/>
    </location>
</feature>
<evidence type="ECO:0000256" key="7">
    <source>
        <dbReference type="RuleBase" id="RU369079"/>
    </source>
</evidence>
<feature type="transmembrane region" description="Helical" evidence="8">
    <location>
        <begin position="257"/>
        <end position="281"/>
    </location>
</feature>
<evidence type="ECO:0000256" key="1">
    <source>
        <dbReference type="ARBA" id="ARBA00004429"/>
    </source>
</evidence>
<name>A0ABW2IUT9_9GAMM</name>
<feature type="transmembrane region" description="Helical" evidence="8">
    <location>
        <begin position="191"/>
        <end position="213"/>
    </location>
</feature>
<evidence type="ECO:0000313" key="11">
    <source>
        <dbReference type="Proteomes" id="UP001596506"/>
    </source>
</evidence>
<evidence type="ECO:0000256" key="8">
    <source>
        <dbReference type="SAM" id="Phobius"/>
    </source>
</evidence>